<organism evidence="10 11">
    <name type="scientific">Eiseniibacteriota bacterium</name>
    <dbReference type="NCBI Taxonomy" id="2212470"/>
    <lineage>
        <taxon>Bacteria</taxon>
        <taxon>Candidatus Eiseniibacteriota</taxon>
    </lineage>
</organism>
<dbReference type="PANTHER" id="PTHR11705:SF143">
    <property type="entry name" value="SLL0236 PROTEIN"/>
    <property type="match status" value="1"/>
</dbReference>
<comment type="cofactor">
    <cofactor evidence="1">
        <name>Zn(2+)</name>
        <dbReference type="ChEBI" id="CHEBI:29105"/>
    </cofactor>
</comment>
<evidence type="ECO:0000256" key="7">
    <source>
        <dbReference type="PROSITE-ProRule" id="PRU01379"/>
    </source>
</evidence>
<evidence type="ECO:0000256" key="4">
    <source>
        <dbReference type="ARBA" id="ARBA00022801"/>
    </source>
</evidence>
<comment type="similarity">
    <text evidence="2 7">Belongs to the peptidase M14 family.</text>
</comment>
<evidence type="ECO:0000259" key="9">
    <source>
        <dbReference type="PROSITE" id="PS52035"/>
    </source>
</evidence>
<sequence length="837" mass="89169">MPRTIALTSLLTLALAVVLTTTVQAQADVPHPRLVDVELRPSAPLTAVLEAGLDVIEVHGLGRVRILEWPGDEAALARLGGRVTLIDADPGRTAAERAAADLASRPTPRGRRVRSAAGRDGVFRTETLPPFGSGSMGGYWTLAEVKMKLDDLVASDTQDLIADKLDTLGTTVKGRPIWGLRIAKPILGPDTRPVVFYNALTHAREPEGMQALFYFVDDLLARYGSDPVATYLLEHRIIYIVPVVNPDGYVQNQTTNPGGGGMWRKNLRDNDLSGTVTGGDGVDLNRNYGYQWGLDNMGSSGSMSSDTYRGPSAFSEPETQAERDIVVALQPKTGLSFHTYSDLILNPWGYTVSAAPDSNTFYEWNDDMSLGNGYTTGQATRVLYSVNGEFNDWTYGDTVLKPRAYTWTPEVGGPGDGFWPVPSRIVPLAEETLRISDYVASIAGPFVRVERADVVGGPLTAGVNRFVTLRARHRGISGNAGPGLQATLASLSPGASVVSGAVTYPTLPPLTSADASDGGSFLVAVDDTVTPGRLLRFRADFSAPDGFFSRDTVELLCGVPTVVAADDASSGLGQWTPGTWGIVSGDPGHPSRYLADSPMGAYGNTANNPLTRIATLDLSAGVHAYALFDARWQFESDYDCGLIEASLDGVTYVPLTGTGTSLGRTGGVQPNGKPVYDGARNLWRGERADLSGFAGPLGTAVRLRYRVLSDPGARLAGLDFDSLRVVVYDPAAQPSQVAVGDRPAAPRLELAAPAPNPVRTRARFAFSLPSAGAARLEVFDLAGRRVILLADEAFPAGRHECHWDGRDGGGRWAAAGVYLARLTSATGTAVRRFAVLR</sequence>
<evidence type="ECO:0000256" key="1">
    <source>
        <dbReference type="ARBA" id="ARBA00001947"/>
    </source>
</evidence>
<dbReference type="SUPFAM" id="SSF53187">
    <property type="entry name" value="Zn-dependent exopeptidases"/>
    <property type="match status" value="1"/>
</dbReference>
<feature type="active site" description="Proton donor/acceptor" evidence="7">
    <location>
        <position position="410"/>
    </location>
</feature>
<dbReference type="PRINTS" id="PR00765">
    <property type="entry name" value="CRBOXYPTASEA"/>
</dbReference>
<dbReference type="PROSITE" id="PS52035">
    <property type="entry name" value="PEPTIDASE_M14"/>
    <property type="match status" value="1"/>
</dbReference>
<evidence type="ECO:0000256" key="3">
    <source>
        <dbReference type="ARBA" id="ARBA00022670"/>
    </source>
</evidence>
<dbReference type="InterPro" id="IPR033810">
    <property type="entry name" value="Carboxypeptidase_T"/>
</dbReference>
<dbReference type="Pfam" id="PF00246">
    <property type="entry name" value="Peptidase_M14"/>
    <property type="match status" value="1"/>
</dbReference>
<dbReference type="Gene3D" id="3.40.630.10">
    <property type="entry name" value="Zn peptidases"/>
    <property type="match status" value="1"/>
</dbReference>
<evidence type="ECO:0000256" key="5">
    <source>
        <dbReference type="ARBA" id="ARBA00022833"/>
    </source>
</evidence>
<feature type="chain" id="PRO_5022210511" description="Peptidase M14 domain-containing protein" evidence="8">
    <location>
        <begin position="28"/>
        <end position="837"/>
    </location>
</feature>
<keyword evidence="8" id="KW-0732">Signal</keyword>
<dbReference type="CDD" id="cd03859">
    <property type="entry name" value="M14_CPT"/>
    <property type="match status" value="1"/>
</dbReference>
<dbReference type="EMBL" id="VBPB01000223">
    <property type="protein sequence ID" value="TMQ70456.1"/>
    <property type="molecule type" value="Genomic_DNA"/>
</dbReference>
<keyword evidence="3" id="KW-0645">Protease</keyword>
<evidence type="ECO:0000313" key="10">
    <source>
        <dbReference type="EMBL" id="TMQ70456.1"/>
    </source>
</evidence>
<dbReference type="AlphaFoldDB" id="A0A538U3H8"/>
<evidence type="ECO:0000256" key="6">
    <source>
        <dbReference type="ARBA" id="ARBA00023049"/>
    </source>
</evidence>
<dbReference type="Pfam" id="PF20773">
    <property type="entry name" value="InhA-like_MAM"/>
    <property type="match status" value="1"/>
</dbReference>
<keyword evidence="5" id="KW-0862">Zinc</keyword>
<name>A0A538U3H8_UNCEI</name>
<evidence type="ECO:0000313" key="11">
    <source>
        <dbReference type="Proteomes" id="UP000319771"/>
    </source>
</evidence>
<dbReference type="SMART" id="SM00631">
    <property type="entry name" value="Zn_pept"/>
    <property type="match status" value="1"/>
</dbReference>
<dbReference type="GO" id="GO:0008270">
    <property type="term" value="F:zinc ion binding"/>
    <property type="evidence" value="ECO:0007669"/>
    <property type="project" value="InterPro"/>
</dbReference>
<proteinExistence type="inferred from homology"/>
<gene>
    <name evidence="10" type="ORF">E6K81_12540</name>
</gene>
<feature type="domain" description="Peptidase M14" evidence="9">
    <location>
        <begin position="138"/>
        <end position="443"/>
    </location>
</feature>
<dbReference type="Gene3D" id="2.60.40.4070">
    <property type="match status" value="1"/>
</dbReference>
<keyword evidence="6" id="KW-0482">Metalloprotease</keyword>
<dbReference type="Proteomes" id="UP000319771">
    <property type="component" value="Unassembled WGS sequence"/>
</dbReference>
<evidence type="ECO:0000256" key="2">
    <source>
        <dbReference type="ARBA" id="ARBA00005988"/>
    </source>
</evidence>
<dbReference type="PANTHER" id="PTHR11705">
    <property type="entry name" value="PROTEASE FAMILY M14 CARBOXYPEPTIDASE A,B"/>
    <property type="match status" value="1"/>
</dbReference>
<feature type="signal peptide" evidence="8">
    <location>
        <begin position="1"/>
        <end position="27"/>
    </location>
</feature>
<protein>
    <recommendedName>
        <fullName evidence="9">Peptidase M14 domain-containing protein</fullName>
    </recommendedName>
</protein>
<dbReference type="GO" id="GO:0005615">
    <property type="term" value="C:extracellular space"/>
    <property type="evidence" value="ECO:0007669"/>
    <property type="project" value="TreeGrafter"/>
</dbReference>
<reference evidence="10 11" key="1">
    <citation type="journal article" date="2019" name="Nat. Microbiol.">
        <title>Mediterranean grassland soil C-N compound turnover is dependent on rainfall and depth, and is mediated by genomically divergent microorganisms.</title>
        <authorList>
            <person name="Diamond S."/>
            <person name="Andeer P.F."/>
            <person name="Li Z."/>
            <person name="Crits-Christoph A."/>
            <person name="Burstein D."/>
            <person name="Anantharaman K."/>
            <person name="Lane K.R."/>
            <person name="Thomas B.C."/>
            <person name="Pan C."/>
            <person name="Northen T.R."/>
            <person name="Banfield J.F."/>
        </authorList>
    </citation>
    <scope>NUCLEOTIDE SEQUENCE [LARGE SCALE GENOMIC DNA]</scope>
    <source>
        <strain evidence="10">WS_11</strain>
    </source>
</reference>
<dbReference type="InterPro" id="IPR000834">
    <property type="entry name" value="Peptidase_M14"/>
</dbReference>
<dbReference type="GO" id="GO:0004181">
    <property type="term" value="F:metallocarboxypeptidase activity"/>
    <property type="evidence" value="ECO:0007669"/>
    <property type="project" value="InterPro"/>
</dbReference>
<dbReference type="GO" id="GO:0006508">
    <property type="term" value="P:proteolysis"/>
    <property type="evidence" value="ECO:0007669"/>
    <property type="project" value="UniProtKB-KW"/>
</dbReference>
<evidence type="ECO:0000256" key="8">
    <source>
        <dbReference type="SAM" id="SignalP"/>
    </source>
</evidence>
<accession>A0A538U3H8</accession>
<comment type="caution">
    <text evidence="10">The sequence shown here is derived from an EMBL/GenBank/DDBJ whole genome shotgun (WGS) entry which is preliminary data.</text>
</comment>
<keyword evidence="4" id="KW-0378">Hydrolase</keyword>